<gene>
    <name evidence="1" type="ORF">H1P_5790002</name>
</gene>
<keyword evidence="2" id="KW-1185">Reference proteome</keyword>
<sequence>MKSIFQFLILFFPFKGKGWLNKAVLNHHNTLFRIIAFTICIHEIVKTGSKKLTTRYFTYLGSTLYPSIHKIPFGTK</sequence>
<accession>A0A563W0L1</accession>
<dbReference type="AlphaFoldDB" id="A0A563W0L1"/>
<dbReference type="EMBL" id="CAACVJ010000533">
    <property type="protein sequence ID" value="VEP17252.1"/>
    <property type="molecule type" value="Genomic_DNA"/>
</dbReference>
<proteinExistence type="predicted"/>
<dbReference type="Proteomes" id="UP000320055">
    <property type="component" value="Unassembled WGS sequence"/>
</dbReference>
<organism evidence="1 2">
    <name type="scientific">Hyella patelloides LEGE 07179</name>
    <dbReference type="NCBI Taxonomy" id="945734"/>
    <lineage>
        <taxon>Bacteria</taxon>
        <taxon>Bacillati</taxon>
        <taxon>Cyanobacteriota</taxon>
        <taxon>Cyanophyceae</taxon>
        <taxon>Pleurocapsales</taxon>
        <taxon>Hyellaceae</taxon>
        <taxon>Hyella</taxon>
    </lineage>
</organism>
<protein>
    <submittedName>
        <fullName evidence="1">Uncharacterized protein</fullName>
    </submittedName>
</protein>
<name>A0A563W0L1_9CYAN</name>
<evidence type="ECO:0000313" key="1">
    <source>
        <dbReference type="EMBL" id="VEP17252.1"/>
    </source>
</evidence>
<reference evidence="1 2" key="1">
    <citation type="submission" date="2019-01" db="EMBL/GenBank/DDBJ databases">
        <authorList>
            <person name="Brito A."/>
        </authorList>
    </citation>
    <scope>NUCLEOTIDE SEQUENCE [LARGE SCALE GENOMIC DNA]</scope>
    <source>
        <strain evidence="1">1</strain>
    </source>
</reference>
<evidence type="ECO:0000313" key="2">
    <source>
        <dbReference type="Proteomes" id="UP000320055"/>
    </source>
</evidence>